<sequence length="64" mass="7326">MGKFVDIKGISNNGKVNVQIINYGNIIPEDLPYLFNILHIKNYNITYNKKRQTLDVGESTITNK</sequence>
<keyword evidence="1" id="KW-0418">Kinase</keyword>
<keyword evidence="1" id="KW-0808">Transferase</keyword>
<evidence type="ECO:0000313" key="1">
    <source>
        <dbReference type="EMBL" id="AFQ15010.1"/>
    </source>
</evidence>
<dbReference type="EMBL" id="CP003752">
    <property type="protein sequence ID" value="AFQ15010.1"/>
    <property type="molecule type" value="Genomic_DNA"/>
</dbReference>
<dbReference type="KEGG" id="bti:BTG_07650"/>
<dbReference type="GO" id="GO:0016301">
    <property type="term" value="F:kinase activity"/>
    <property type="evidence" value="ECO:0007669"/>
    <property type="project" value="UniProtKB-KW"/>
</dbReference>
<name>A0A9W3NWJ1_BACTU</name>
<organism evidence="1 2">
    <name type="scientific">Bacillus thuringiensis HD-771</name>
    <dbReference type="NCBI Taxonomy" id="1218175"/>
    <lineage>
        <taxon>Bacteria</taxon>
        <taxon>Bacillati</taxon>
        <taxon>Bacillota</taxon>
        <taxon>Bacilli</taxon>
        <taxon>Bacillales</taxon>
        <taxon>Bacillaceae</taxon>
        <taxon>Bacillus</taxon>
        <taxon>Bacillus cereus group</taxon>
    </lineage>
</organism>
<protein>
    <submittedName>
        <fullName evidence="1">Sensor histidine kinase</fullName>
    </submittedName>
</protein>
<dbReference type="AlphaFoldDB" id="A0A9W3NWJ1"/>
<gene>
    <name evidence="1" type="ORF">BTG_07650</name>
</gene>
<accession>A0A9W3NWJ1</accession>
<dbReference type="Proteomes" id="UP000005259">
    <property type="component" value="Chromosome"/>
</dbReference>
<reference evidence="1 2" key="1">
    <citation type="submission" date="2012-08" db="EMBL/GenBank/DDBJ databases">
        <authorList>
            <person name="Doggett N."/>
            <person name="Teshima H."/>
            <person name="Bruce D."/>
            <person name="Detter J.C."/>
            <person name="Johnson S.L."/>
            <person name="Han C."/>
        </authorList>
    </citation>
    <scope>NUCLEOTIDE SEQUENCE [LARGE SCALE GENOMIC DNA]</scope>
    <source>
        <strain evidence="1 2">HD-771</strain>
    </source>
</reference>
<evidence type="ECO:0000313" key="2">
    <source>
        <dbReference type="Proteomes" id="UP000005259"/>
    </source>
</evidence>
<proteinExistence type="predicted"/>